<dbReference type="PANTHER" id="PTHR24096">
    <property type="entry name" value="LONG-CHAIN-FATTY-ACID--COA LIGASE"/>
    <property type="match status" value="1"/>
</dbReference>
<reference evidence="6" key="2">
    <citation type="submission" date="2015-06" db="UniProtKB">
        <authorList>
            <consortium name="EnsemblMetazoa"/>
        </authorList>
    </citation>
    <scope>IDENTIFICATION</scope>
</reference>
<evidence type="ECO:0008006" key="8">
    <source>
        <dbReference type="Google" id="ProtNLM"/>
    </source>
</evidence>
<organism evidence="6 7">
    <name type="scientific">Megaselia scalaris</name>
    <name type="common">Humpbacked fly</name>
    <name type="synonym">Phora scalaris</name>
    <dbReference type="NCBI Taxonomy" id="36166"/>
    <lineage>
        <taxon>Eukaryota</taxon>
        <taxon>Metazoa</taxon>
        <taxon>Ecdysozoa</taxon>
        <taxon>Arthropoda</taxon>
        <taxon>Hexapoda</taxon>
        <taxon>Insecta</taxon>
        <taxon>Pterygota</taxon>
        <taxon>Neoptera</taxon>
        <taxon>Endopterygota</taxon>
        <taxon>Diptera</taxon>
        <taxon>Brachycera</taxon>
        <taxon>Muscomorpha</taxon>
        <taxon>Platypezoidea</taxon>
        <taxon>Phoridae</taxon>
        <taxon>Megaseliini</taxon>
        <taxon>Megaselia</taxon>
    </lineage>
</organism>
<dbReference type="InterPro" id="IPR025110">
    <property type="entry name" value="AMP-bd_C"/>
</dbReference>
<dbReference type="SUPFAM" id="SSF56801">
    <property type="entry name" value="Acetyl-CoA synthetase-like"/>
    <property type="match status" value="1"/>
</dbReference>
<evidence type="ECO:0000259" key="5">
    <source>
        <dbReference type="Pfam" id="PF13193"/>
    </source>
</evidence>
<dbReference type="Gene3D" id="3.40.50.980">
    <property type="match status" value="1"/>
</dbReference>
<name>T1GLG8_MEGSC</name>
<evidence type="ECO:0000256" key="1">
    <source>
        <dbReference type="ARBA" id="ARBA00004275"/>
    </source>
</evidence>
<feature type="domain" description="AMP-binding enzyme C-terminal" evidence="5">
    <location>
        <begin position="208"/>
        <end position="284"/>
    </location>
</feature>
<reference evidence="7" key="1">
    <citation type="submission" date="2013-02" db="EMBL/GenBank/DDBJ databases">
        <authorList>
            <person name="Hughes D."/>
        </authorList>
    </citation>
    <scope>NUCLEOTIDE SEQUENCE</scope>
    <source>
        <strain>Durham</strain>
        <strain evidence="7">NC isolate 2 -- Noor lab</strain>
    </source>
</reference>
<keyword evidence="3" id="KW-0576">Peroxisome</keyword>
<evidence type="ECO:0000259" key="4">
    <source>
        <dbReference type="Pfam" id="PF00501"/>
    </source>
</evidence>
<dbReference type="EMBL" id="CAQQ02198016">
    <property type="status" value="NOT_ANNOTATED_CDS"/>
    <property type="molecule type" value="Genomic_DNA"/>
</dbReference>
<dbReference type="HOGENOM" id="CLU_000022_17_0_1"/>
<dbReference type="Pfam" id="PF13193">
    <property type="entry name" value="AMP-binding_C"/>
    <property type="match status" value="1"/>
</dbReference>
<feature type="domain" description="AMP-dependent synthetase/ligase" evidence="4">
    <location>
        <begin position="92"/>
        <end position="156"/>
    </location>
</feature>
<dbReference type="GO" id="GO:0046949">
    <property type="term" value="P:fatty-acyl-CoA biosynthetic process"/>
    <property type="evidence" value="ECO:0007669"/>
    <property type="project" value="TreeGrafter"/>
</dbReference>
<dbReference type="InterPro" id="IPR000873">
    <property type="entry name" value="AMP-dep_synth/lig_dom"/>
</dbReference>
<dbReference type="Gene3D" id="3.40.50.12780">
    <property type="entry name" value="N-terminal domain of ligase-like"/>
    <property type="match status" value="1"/>
</dbReference>
<sequence>MVNGVVAINDTDQDVVLTFSSLYWASGLIGLLNAGMTGATHLVISEPFSPELALELIDKYKVTKTLLPPRNIAMIVNSPDIEKKKILNPFCILFFGYGCTETGFIAAAFEEKKLDSTGIVAFNVEVKIIDENGNHLGVGEDGEICMRSPIKWSGYFGDKESTDEVYDAETGWYKTGDMGHFDEDGYLYIVDRIKEIMKSKGYHISPSEIEELVLEIPEVADVCVVGISDVITINLPAALVIRKTGSALSEETIQKYVADKMPHYKHLTGGVYFVDTLPKTPSGKILRRKAKEEAESLYKEKNGA</sequence>
<dbReference type="Pfam" id="PF00501">
    <property type="entry name" value="AMP-binding"/>
    <property type="match status" value="2"/>
</dbReference>
<proteinExistence type="inferred from homology"/>
<feature type="domain" description="AMP-dependent synthetase/ligase" evidence="4">
    <location>
        <begin position="9"/>
        <end position="82"/>
    </location>
</feature>
<protein>
    <recommendedName>
        <fullName evidence="8">AMP-dependent synthetase/ligase domain-containing protein</fullName>
    </recommendedName>
</protein>
<dbReference type="FunFam" id="3.30.300.30:FF:000007">
    <property type="entry name" value="4-coumarate--CoA ligase 2"/>
    <property type="match status" value="1"/>
</dbReference>
<comment type="subcellular location">
    <subcellularLocation>
        <location evidence="1">Peroxisome</location>
    </subcellularLocation>
</comment>
<dbReference type="Gene3D" id="3.30.300.30">
    <property type="match status" value="1"/>
</dbReference>
<comment type="similarity">
    <text evidence="2">Belongs to the ATP-dependent AMP-binding enzyme family.</text>
</comment>
<dbReference type="PANTHER" id="PTHR24096:SF353">
    <property type="entry name" value="GH16244P-RELATED"/>
    <property type="match status" value="1"/>
</dbReference>
<dbReference type="AlphaFoldDB" id="T1GLG8"/>
<accession>T1GLG8</accession>
<dbReference type="OMA" id="CPREANI"/>
<dbReference type="STRING" id="36166.T1GLG8"/>
<evidence type="ECO:0000256" key="2">
    <source>
        <dbReference type="ARBA" id="ARBA00006432"/>
    </source>
</evidence>
<evidence type="ECO:0000313" key="7">
    <source>
        <dbReference type="Proteomes" id="UP000015102"/>
    </source>
</evidence>
<dbReference type="InterPro" id="IPR042099">
    <property type="entry name" value="ANL_N_sf"/>
</dbReference>
<dbReference type="Proteomes" id="UP000015102">
    <property type="component" value="Unassembled WGS sequence"/>
</dbReference>
<dbReference type="InterPro" id="IPR045851">
    <property type="entry name" value="AMP-bd_C_sf"/>
</dbReference>
<evidence type="ECO:0000313" key="6">
    <source>
        <dbReference type="EnsemblMetazoa" id="MESCA004370-PA"/>
    </source>
</evidence>
<evidence type="ECO:0000256" key="3">
    <source>
        <dbReference type="ARBA" id="ARBA00023140"/>
    </source>
</evidence>
<keyword evidence="7" id="KW-1185">Reference proteome</keyword>
<dbReference type="GO" id="GO:0004467">
    <property type="term" value="F:long-chain fatty acid-CoA ligase activity"/>
    <property type="evidence" value="ECO:0007669"/>
    <property type="project" value="TreeGrafter"/>
</dbReference>
<dbReference type="GO" id="GO:0005777">
    <property type="term" value="C:peroxisome"/>
    <property type="evidence" value="ECO:0007669"/>
    <property type="project" value="UniProtKB-SubCell"/>
</dbReference>
<dbReference type="EnsemblMetazoa" id="MESCA004370-RA">
    <property type="protein sequence ID" value="MESCA004370-PA"/>
    <property type="gene ID" value="MESCA004370"/>
</dbReference>